<evidence type="ECO:0000259" key="2">
    <source>
        <dbReference type="Pfam" id="PF01345"/>
    </source>
</evidence>
<proteinExistence type="predicted"/>
<gene>
    <name evidence="3" type="ORF">G01um101477_165</name>
</gene>
<evidence type="ECO:0000313" key="3">
    <source>
        <dbReference type="EMBL" id="TSC66219.1"/>
    </source>
</evidence>
<feature type="domain" description="DUF11" evidence="2">
    <location>
        <begin position="275"/>
        <end position="381"/>
    </location>
</feature>
<keyword evidence="1" id="KW-1133">Transmembrane helix</keyword>
<dbReference type="EMBL" id="VMFF01000011">
    <property type="protein sequence ID" value="TSC66219.1"/>
    <property type="molecule type" value="Genomic_DNA"/>
</dbReference>
<dbReference type="NCBIfam" id="TIGR01451">
    <property type="entry name" value="B_ant_repeat"/>
    <property type="match status" value="1"/>
</dbReference>
<accession>A0A554JD15</accession>
<sequence length="1018" mass="105343">MTKLISLLKSKYSVAVVVVLAVAVFGFTKVYKQAQADIACTGYNTNSPALNIWPLTWTGEACHDYALVDAKNLNGGRYALSQAEHDAGFSVNPGDRVRVSVYFHNGANQAPASDPNVNIARNVTAFSFYDKNSGTSHAVNGSLMSSNAGTASSYNHGGDVTVKSSVATTLSYVPQSTQMCVSQSYIQATRISVNTSPSNTCGTAFNGETMYLVNLPDGISSNTGVDLGDLPACFPYAGFVIYTLQVNGVAGPSQANLGLTKTVGLTGQNPSSKSVNAKTGDVVDFRIRVVNDGPGIANNINLKDVLPTGMTLISGTSRLNGVGRFDSVVTSSYGYNTGMNLASGSEMIFTFSATVNATYGTLQNIASAQGSNTNYVSDSASVVVSSVSNVVCTIDSFTADSLTVSPGSSTILRFSGSNVISGSMYISGGRFNGFSLTGLSSIDTGAISTNTTYTITANGTGGPCSRSLTITVSTTPPPTGTICTIDSFTADNLTVNSGSSTTLRWTTSNVGTNGLYLSGGRFNGQLVSNSGSIDTGALTNTATYTLFSSGNTGSCTRSITVTVSGTPGTPGVACVIDTLTVDSATVNSGSSTTIHWTTSNIGSNGLYLSGGGFNGQPVANNGSISTNPLFNTSTFTLFGTGTNGSCTRSITVSVSGSPGTSGVACTIDSFSADSYNGSYGNSTILRWNTSNTRNLYLSGGRFNGQLVSNSGSIDTGALYGSTTFSLFGESNNGSCSRSLSIGTSQNNPGYSYCTIDSFTADSTTVSYGSSTTLRWSASSSSNLSIYGGRFNGQSVSSFGTMDSGPITGPTTFTISGYSSGGNCSRNLTVNTSSGQVAGVSYGLNLSKSAFNNTKNIDATIVPAEKENYITYTLVTTNTGNTTVYSHVVTDDLSNVMQYADLDGTDQLQKGYSLYGNTISFPAQTIYANSSVTNTFKVRVKYNLPSGSNLSMVNTYGNTVTIRLTAPQVLGVGFVAPKTGAGATLAVVFAAFVTILFGIAKRKGIVDRLLKKMPKVRIE</sequence>
<dbReference type="AlphaFoldDB" id="A0A554JD15"/>
<name>A0A554JD15_9BACT</name>
<comment type="caution">
    <text evidence="3">The sequence shown here is derived from an EMBL/GenBank/DDBJ whole genome shotgun (WGS) entry which is preliminary data.</text>
</comment>
<dbReference type="Proteomes" id="UP000319613">
    <property type="component" value="Unassembled WGS sequence"/>
</dbReference>
<dbReference type="Pfam" id="PF01345">
    <property type="entry name" value="DUF11"/>
    <property type="match status" value="1"/>
</dbReference>
<dbReference type="InterPro" id="IPR047589">
    <property type="entry name" value="DUF11_rpt"/>
</dbReference>
<evidence type="ECO:0000256" key="1">
    <source>
        <dbReference type="SAM" id="Phobius"/>
    </source>
</evidence>
<protein>
    <recommendedName>
        <fullName evidence="2">DUF11 domain-containing protein</fullName>
    </recommendedName>
</protein>
<dbReference type="InterPro" id="IPR001434">
    <property type="entry name" value="OmcB-like_DUF11"/>
</dbReference>
<feature type="transmembrane region" description="Helical" evidence="1">
    <location>
        <begin position="12"/>
        <end position="31"/>
    </location>
</feature>
<keyword evidence="1" id="KW-0812">Transmembrane</keyword>
<organism evidence="3 4">
    <name type="scientific">Candidatus Doudnabacteria bacterium Gr01-1014_77</name>
    <dbReference type="NCBI Taxonomy" id="2017133"/>
    <lineage>
        <taxon>Bacteria</taxon>
        <taxon>Candidatus Doudnaibacteriota</taxon>
    </lineage>
</organism>
<evidence type="ECO:0000313" key="4">
    <source>
        <dbReference type="Proteomes" id="UP000319613"/>
    </source>
</evidence>
<reference evidence="3 4" key="1">
    <citation type="submission" date="2017-07" db="EMBL/GenBank/DDBJ databases">
        <title>Mechanisms for carbon and nitrogen cycling indicate functional differentiation within the Candidate Phyla Radiation.</title>
        <authorList>
            <person name="Danczak R.E."/>
            <person name="Johnston M.D."/>
            <person name="Kenah C."/>
            <person name="Slattery M."/>
            <person name="Wrighton K.C."/>
            <person name="Wilkins M.J."/>
        </authorList>
    </citation>
    <scope>NUCLEOTIDE SEQUENCE [LARGE SCALE GENOMIC DNA]</scope>
    <source>
        <strain evidence="3">Gr01-1014_77</strain>
    </source>
</reference>
<feature type="transmembrane region" description="Helical" evidence="1">
    <location>
        <begin position="979"/>
        <end position="999"/>
    </location>
</feature>
<keyword evidence="1" id="KW-0472">Membrane</keyword>